<dbReference type="InterPro" id="IPR005055">
    <property type="entry name" value="A10/PebIII"/>
</dbReference>
<dbReference type="PANTHER" id="PTHR11257:SF12">
    <property type="entry name" value="EJACULATORY BULB-SPECIFIC PROTEIN 3-RELATED"/>
    <property type="match status" value="1"/>
</dbReference>
<dbReference type="Pfam" id="PF03392">
    <property type="entry name" value="OS-D"/>
    <property type="match status" value="1"/>
</dbReference>
<protein>
    <submittedName>
        <fullName evidence="2">Venom POBP 2</fullName>
    </submittedName>
</protein>
<feature type="signal peptide" evidence="1">
    <location>
        <begin position="1"/>
        <end position="18"/>
    </location>
</feature>
<dbReference type="AlphaFoldDB" id="A0A2K8JLH1"/>
<accession>A0A2K8JLH1</accession>
<feature type="chain" id="PRO_5014881642" evidence="1">
    <location>
        <begin position="19"/>
        <end position="127"/>
    </location>
</feature>
<dbReference type="InterPro" id="IPR036682">
    <property type="entry name" value="OS_D_A10/PebIII_sf"/>
</dbReference>
<name>A0A2K8JLH1_9HEMI</name>
<dbReference type="PANTHER" id="PTHR11257">
    <property type="entry name" value="CHEMOSENSORY PROTEIN-RELATED"/>
    <property type="match status" value="1"/>
</dbReference>
<dbReference type="SUPFAM" id="SSF100910">
    <property type="entry name" value="Chemosensory protein Csp2"/>
    <property type="match status" value="1"/>
</dbReference>
<organism evidence="2">
    <name type="scientific">Lethocerus distinctifemur</name>
    <dbReference type="NCBI Taxonomy" id="280095"/>
    <lineage>
        <taxon>Eukaryota</taxon>
        <taxon>Metazoa</taxon>
        <taxon>Ecdysozoa</taxon>
        <taxon>Arthropoda</taxon>
        <taxon>Hexapoda</taxon>
        <taxon>Insecta</taxon>
        <taxon>Pterygota</taxon>
        <taxon>Neoptera</taxon>
        <taxon>Paraneoptera</taxon>
        <taxon>Hemiptera</taxon>
        <taxon>Heteroptera</taxon>
        <taxon>Panheteroptera</taxon>
        <taxon>Nepomorpha</taxon>
        <taxon>Belostomatidae</taxon>
        <taxon>Lethocerinae</taxon>
        <taxon>Lethocerus</taxon>
    </lineage>
</organism>
<sequence>MFKTFGLLVVALAALATAQEKYTTKYDNVNIDEILTNDRLYQKYYSCLANKGKCTPDGEELKKVLPDALKTECSKCNEKQKKGTEKVIKFLLDKKPADYETLEKIYDPEGIYKKKYEAEAKKHGIKL</sequence>
<evidence type="ECO:0000256" key="1">
    <source>
        <dbReference type="SAM" id="SignalP"/>
    </source>
</evidence>
<reference evidence="2" key="1">
    <citation type="journal article" date="2018" name="Cell. Mol. Life Sci.">
        <title>Giant fish-killing water bug reveals ancient and dynamic venom evolution in Heteroptera.</title>
        <authorList>
            <person name="Walker A.A."/>
            <person name="Hernandez-Vargas M.J."/>
            <person name="Corzo G."/>
            <person name="Fry B.G."/>
            <person name="King G.F."/>
        </authorList>
    </citation>
    <scope>NUCLEOTIDE SEQUENCE</scope>
</reference>
<proteinExistence type="evidence at transcript level"/>
<keyword evidence="1" id="KW-0732">Signal</keyword>
<evidence type="ECO:0000313" key="2">
    <source>
        <dbReference type="EMBL" id="ATU82519.1"/>
    </source>
</evidence>
<dbReference type="Gene3D" id="1.10.2080.10">
    <property type="entry name" value="Insect odorant-binding protein A10/Ejaculatory bulb-specific protein 3"/>
    <property type="match status" value="1"/>
</dbReference>
<dbReference type="EMBL" id="MF683378">
    <property type="protein sequence ID" value="ATU82519.1"/>
    <property type="molecule type" value="mRNA"/>
</dbReference>